<dbReference type="InterPro" id="IPR035940">
    <property type="entry name" value="CAP_sf"/>
</dbReference>
<dbReference type="SUPFAM" id="SSF55797">
    <property type="entry name" value="PR-1-like"/>
    <property type="match status" value="1"/>
</dbReference>
<reference evidence="3" key="1">
    <citation type="submission" date="2019-10" db="EMBL/GenBank/DDBJ databases">
        <authorList>
            <person name="Nor Muhammad N."/>
        </authorList>
    </citation>
    <scope>NUCLEOTIDE SEQUENCE</scope>
</reference>
<protein>
    <submittedName>
        <fullName evidence="3">Repressed by TUP1 protein 4</fullName>
    </submittedName>
</protein>
<dbReference type="PRINTS" id="PR00837">
    <property type="entry name" value="V5TPXLIKE"/>
</dbReference>
<dbReference type="InterPro" id="IPR001283">
    <property type="entry name" value="CRISP-related"/>
</dbReference>
<dbReference type="EMBL" id="LR726083">
    <property type="protein sequence ID" value="VWO97034.1"/>
    <property type="molecule type" value="Genomic_DNA"/>
</dbReference>
<dbReference type="Gene3D" id="3.40.33.10">
    <property type="entry name" value="CAP"/>
    <property type="match status" value="1"/>
</dbReference>
<organism evidence="3">
    <name type="scientific">Ganoderma boninense</name>
    <dbReference type="NCBI Taxonomy" id="34458"/>
    <lineage>
        <taxon>Eukaryota</taxon>
        <taxon>Fungi</taxon>
        <taxon>Dikarya</taxon>
        <taxon>Basidiomycota</taxon>
        <taxon>Agaricomycotina</taxon>
        <taxon>Agaricomycetes</taxon>
        <taxon>Polyporales</taxon>
        <taxon>Polyporaceae</taxon>
        <taxon>Ganoderma</taxon>
    </lineage>
</organism>
<gene>
    <name evidence="3" type="primary">Q9HFZ2</name>
</gene>
<evidence type="ECO:0000259" key="2">
    <source>
        <dbReference type="SMART" id="SM00198"/>
    </source>
</evidence>
<dbReference type="AlphaFoldDB" id="A0A5K1JYL6"/>
<accession>A0A5K1JYL6</accession>
<feature type="signal peptide" evidence="1">
    <location>
        <begin position="1"/>
        <end position="22"/>
    </location>
</feature>
<evidence type="ECO:0000256" key="1">
    <source>
        <dbReference type="SAM" id="SignalP"/>
    </source>
</evidence>
<keyword evidence="1" id="KW-0732">Signal</keyword>
<name>A0A5K1JYL6_9APHY</name>
<dbReference type="SMART" id="SM00198">
    <property type="entry name" value="SCP"/>
    <property type="match status" value="1"/>
</dbReference>
<evidence type="ECO:0000313" key="3">
    <source>
        <dbReference type="EMBL" id="VWO97034.1"/>
    </source>
</evidence>
<sequence length="175" mass="19095">MALLASLLLALPLLLSSLLATAQPGSDIDQYLRAHNDFRELHGAMPLAWSMTLANAAQTWVDRCQYRHSFGAVGNYGENLAVGTGDYTIEDAIQSWTDQSSQYDPGDPQGSGFTQVVWKNTREVGCAVKECWGFFPPRLGPARFYACEYSPPGNRDGEYPYVLSSSTAFAGASRS</sequence>
<dbReference type="PANTHER" id="PTHR10334">
    <property type="entry name" value="CYSTEINE-RICH SECRETORY PROTEIN-RELATED"/>
    <property type="match status" value="1"/>
</dbReference>
<feature type="chain" id="PRO_5023870477" evidence="1">
    <location>
        <begin position="23"/>
        <end position="175"/>
    </location>
</feature>
<proteinExistence type="predicted"/>
<dbReference type="InterPro" id="IPR014044">
    <property type="entry name" value="CAP_dom"/>
</dbReference>
<dbReference type="Pfam" id="PF00188">
    <property type="entry name" value="CAP"/>
    <property type="match status" value="1"/>
</dbReference>
<feature type="domain" description="SCP" evidence="2">
    <location>
        <begin position="26"/>
        <end position="157"/>
    </location>
</feature>